<dbReference type="VEuPathDB" id="VectorBase:ASIC004959"/>
<sequence>MSEDMFPPPTRTPPPQEKRDRSYESVDTWQENKQEHHLPDERSFRTFKAGREIGEKGEKPSFSIRDPPAACRVDDCVFKGDYRMEAASWLQPLAAILHGNPAKRERESGSPGT</sequence>
<dbReference type="EMBL" id="KE524854">
    <property type="protein sequence ID" value="KFB37794.1"/>
    <property type="molecule type" value="Genomic_DNA"/>
</dbReference>
<organism evidence="2">
    <name type="scientific">Anopheles sinensis</name>
    <name type="common">Mosquito</name>
    <dbReference type="NCBI Taxonomy" id="74873"/>
    <lineage>
        <taxon>Eukaryota</taxon>
        <taxon>Metazoa</taxon>
        <taxon>Ecdysozoa</taxon>
        <taxon>Arthropoda</taxon>
        <taxon>Hexapoda</taxon>
        <taxon>Insecta</taxon>
        <taxon>Pterygota</taxon>
        <taxon>Neoptera</taxon>
        <taxon>Endopterygota</taxon>
        <taxon>Diptera</taxon>
        <taxon>Nematocera</taxon>
        <taxon>Culicoidea</taxon>
        <taxon>Culicidae</taxon>
        <taxon>Anophelinae</taxon>
        <taxon>Anopheles</taxon>
    </lineage>
</organism>
<proteinExistence type="predicted"/>
<feature type="compositionally biased region" description="Basic and acidic residues" evidence="1">
    <location>
        <begin position="16"/>
        <end position="43"/>
    </location>
</feature>
<name>A0A084VIK0_ANOSI</name>
<feature type="compositionally biased region" description="Pro residues" evidence="1">
    <location>
        <begin position="1"/>
        <end position="15"/>
    </location>
</feature>
<dbReference type="Proteomes" id="UP000030765">
    <property type="component" value="Unassembled WGS sequence"/>
</dbReference>
<evidence type="ECO:0000313" key="2">
    <source>
        <dbReference type="EMBL" id="KFB37794.1"/>
    </source>
</evidence>
<reference evidence="2 4" key="1">
    <citation type="journal article" date="2014" name="BMC Genomics">
        <title>Genome sequence of Anopheles sinensis provides insight into genetics basis of mosquito competence for malaria parasites.</title>
        <authorList>
            <person name="Zhou D."/>
            <person name="Zhang D."/>
            <person name="Ding G."/>
            <person name="Shi L."/>
            <person name="Hou Q."/>
            <person name="Ye Y."/>
            <person name="Xu Y."/>
            <person name="Zhou H."/>
            <person name="Xiong C."/>
            <person name="Li S."/>
            <person name="Yu J."/>
            <person name="Hong S."/>
            <person name="Yu X."/>
            <person name="Zou P."/>
            <person name="Chen C."/>
            <person name="Chang X."/>
            <person name="Wang W."/>
            <person name="Lv Y."/>
            <person name="Sun Y."/>
            <person name="Ma L."/>
            <person name="Shen B."/>
            <person name="Zhu C."/>
        </authorList>
    </citation>
    <scope>NUCLEOTIDE SEQUENCE [LARGE SCALE GENOMIC DNA]</scope>
</reference>
<reference evidence="3" key="2">
    <citation type="submission" date="2020-05" db="UniProtKB">
        <authorList>
            <consortium name="EnsemblMetazoa"/>
        </authorList>
    </citation>
    <scope>IDENTIFICATION</scope>
</reference>
<accession>A0A084VIK0</accession>
<evidence type="ECO:0000256" key="1">
    <source>
        <dbReference type="SAM" id="MobiDB-lite"/>
    </source>
</evidence>
<keyword evidence="4" id="KW-1185">Reference proteome</keyword>
<gene>
    <name evidence="2" type="ORF">ZHAS_00004959</name>
</gene>
<dbReference type="EMBL" id="ATLV01013366">
    <property type="status" value="NOT_ANNOTATED_CDS"/>
    <property type="molecule type" value="Genomic_DNA"/>
</dbReference>
<protein>
    <submittedName>
        <fullName evidence="2 3">Protocadherin-1</fullName>
    </submittedName>
</protein>
<evidence type="ECO:0000313" key="4">
    <source>
        <dbReference type="Proteomes" id="UP000030765"/>
    </source>
</evidence>
<dbReference type="AlphaFoldDB" id="A0A084VIK0"/>
<evidence type="ECO:0000313" key="3">
    <source>
        <dbReference type="EnsemblMetazoa" id="ASIC004959-PA"/>
    </source>
</evidence>
<feature type="region of interest" description="Disordered" evidence="1">
    <location>
        <begin position="1"/>
        <end position="43"/>
    </location>
</feature>
<dbReference type="EnsemblMetazoa" id="ASIC004959-RA">
    <property type="protein sequence ID" value="ASIC004959-PA"/>
    <property type="gene ID" value="ASIC004959"/>
</dbReference>